<protein>
    <submittedName>
        <fullName evidence="1">Uncharacterized protein</fullName>
    </submittedName>
</protein>
<proteinExistence type="predicted"/>
<reference evidence="1" key="1">
    <citation type="journal article" date="2020" name="Stud. Mycol.">
        <title>101 Dothideomycetes genomes: a test case for predicting lifestyles and emergence of pathogens.</title>
        <authorList>
            <person name="Haridas S."/>
            <person name="Albert R."/>
            <person name="Binder M."/>
            <person name="Bloem J."/>
            <person name="Labutti K."/>
            <person name="Salamov A."/>
            <person name="Andreopoulos B."/>
            <person name="Baker S."/>
            <person name="Barry K."/>
            <person name="Bills G."/>
            <person name="Bluhm B."/>
            <person name="Cannon C."/>
            <person name="Castanera R."/>
            <person name="Culley D."/>
            <person name="Daum C."/>
            <person name="Ezra D."/>
            <person name="Gonzalez J."/>
            <person name="Henrissat B."/>
            <person name="Kuo A."/>
            <person name="Liang C."/>
            <person name="Lipzen A."/>
            <person name="Lutzoni F."/>
            <person name="Magnuson J."/>
            <person name="Mondo S."/>
            <person name="Nolan M."/>
            <person name="Ohm R."/>
            <person name="Pangilinan J."/>
            <person name="Park H.-J."/>
            <person name="Ramirez L."/>
            <person name="Alfaro M."/>
            <person name="Sun H."/>
            <person name="Tritt A."/>
            <person name="Yoshinaga Y."/>
            <person name="Zwiers L.-H."/>
            <person name="Turgeon B."/>
            <person name="Goodwin S."/>
            <person name="Spatafora J."/>
            <person name="Crous P."/>
            <person name="Grigoriev I."/>
        </authorList>
    </citation>
    <scope>NUCLEOTIDE SEQUENCE</scope>
    <source>
        <strain evidence="1">ATCC 16933</strain>
    </source>
</reference>
<evidence type="ECO:0000313" key="2">
    <source>
        <dbReference type="Proteomes" id="UP000799766"/>
    </source>
</evidence>
<dbReference type="Proteomes" id="UP000799766">
    <property type="component" value="Unassembled WGS sequence"/>
</dbReference>
<organism evidence="1 2">
    <name type="scientific">Lineolata rhizophorae</name>
    <dbReference type="NCBI Taxonomy" id="578093"/>
    <lineage>
        <taxon>Eukaryota</taxon>
        <taxon>Fungi</taxon>
        <taxon>Dikarya</taxon>
        <taxon>Ascomycota</taxon>
        <taxon>Pezizomycotina</taxon>
        <taxon>Dothideomycetes</taxon>
        <taxon>Dothideomycetes incertae sedis</taxon>
        <taxon>Lineolatales</taxon>
        <taxon>Lineolataceae</taxon>
        <taxon>Lineolata</taxon>
    </lineage>
</organism>
<accession>A0A6A6NZ68</accession>
<name>A0A6A6NZ68_9PEZI</name>
<dbReference type="AlphaFoldDB" id="A0A6A6NZ68"/>
<gene>
    <name evidence="1" type="ORF">BDY21DRAFT_385925</name>
</gene>
<sequence length="504" mass="55881">MIDGVRPDPESIQQILQRSRSLWFSYAAQAWDSQLPPQCAQLRSVLGQIPAFPARFLPINTASSILQYNQSRSGLQISGCNLPPKEMRHELLCGVHRSIVCSFTERSCFTIWPGVHEGDSLVTMGNHLAILMLAWAYILSARWIELQVPHDPRTGSPHPGGMRYSDPRAPLLEDKENVSSDAIEADIGETCKKAARWWAAILAPDQTFLSPWSAHLDPSRRLNLRWSSTLGIAGTRQLHQPPETTPSSEEALGHLLDYCEYHRITNQCIPALAATLFFPWKNGDGGTTRRALQEEALLLPRYMTLSCNIWGLRALLSGVFFDPTVPCNLVSPWMQPAFKIIDPLIAAGESTRLATIMAKREPILAALWLGAIIIGMENTIVRPLRTGLFAVELHSAAWTGTLHSFVTLRNTPRTLGNEVISRSDECRLLYLTGSEGHSRVPVCPWPPFGATPLAFADLEKEIFAHEWFDVGSASEESILSNDSSPGDQKGTISEWLDMVDEAGM</sequence>
<keyword evidence="2" id="KW-1185">Reference proteome</keyword>
<dbReference type="EMBL" id="MU001681">
    <property type="protein sequence ID" value="KAF2457041.1"/>
    <property type="molecule type" value="Genomic_DNA"/>
</dbReference>
<evidence type="ECO:0000313" key="1">
    <source>
        <dbReference type="EMBL" id="KAF2457041.1"/>
    </source>
</evidence>
<dbReference type="OrthoDB" id="3549294at2759"/>